<dbReference type="EMBL" id="FR824443">
    <property type="protein sequence ID" value="CCA26667.1"/>
    <property type="molecule type" value="Genomic_DNA"/>
</dbReference>
<gene>
    <name evidence="2" type="primary">AlNc14C400G11368</name>
    <name evidence="2" type="ORF">ALNC14_128110</name>
</gene>
<organism evidence="2">
    <name type="scientific">Albugo laibachii Nc14</name>
    <dbReference type="NCBI Taxonomy" id="890382"/>
    <lineage>
        <taxon>Eukaryota</taxon>
        <taxon>Sar</taxon>
        <taxon>Stramenopiles</taxon>
        <taxon>Oomycota</taxon>
        <taxon>Peronosporomycetes</taxon>
        <taxon>Albuginales</taxon>
        <taxon>Albuginaceae</taxon>
        <taxon>Albugo</taxon>
    </lineage>
</organism>
<reference evidence="2" key="1">
    <citation type="journal article" date="2011" name="PLoS Biol.">
        <title>Gene gain and loss during evolution of obligate parasitism in the white rust pathogen of Arabidopsis thaliana.</title>
        <authorList>
            <person name="Kemen E."/>
            <person name="Gardiner A."/>
            <person name="Schultz-Larsen T."/>
            <person name="Kemen A.C."/>
            <person name="Balmuth A.L."/>
            <person name="Robert-Seilaniantz A."/>
            <person name="Bailey K."/>
            <person name="Holub E."/>
            <person name="Studholme D.J."/>
            <person name="Maclean D."/>
            <person name="Jones J.D."/>
        </authorList>
    </citation>
    <scope>NUCLEOTIDE SEQUENCE</scope>
</reference>
<evidence type="ECO:0000313" key="2">
    <source>
        <dbReference type="EMBL" id="CCA26667.1"/>
    </source>
</evidence>
<dbReference type="AlphaFoldDB" id="F0WYV8"/>
<sequence length="59" mass="6571">MDASQHSCGLQSQSNGAIDSQNSSQQPAQSQAELQANLALYQQQQQQWFQQMMVLTCII</sequence>
<feature type="region of interest" description="Disordered" evidence="1">
    <location>
        <begin position="1"/>
        <end position="30"/>
    </location>
</feature>
<proteinExistence type="predicted"/>
<accession>F0WYV8</accession>
<protein>
    <submittedName>
        <fullName evidence="2">AlNc14C400G11368 protein</fullName>
    </submittedName>
</protein>
<dbReference type="HOGENOM" id="CLU_2965672_0_0_1"/>
<feature type="compositionally biased region" description="Low complexity" evidence="1">
    <location>
        <begin position="20"/>
        <end position="30"/>
    </location>
</feature>
<evidence type="ECO:0000256" key="1">
    <source>
        <dbReference type="SAM" id="MobiDB-lite"/>
    </source>
</evidence>
<reference evidence="2" key="2">
    <citation type="submission" date="2011-02" db="EMBL/GenBank/DDBJ databases">
        <authorList>
            <person name="MacLean D."/>
        </authorList>
    </citation>
    <scope>NUCLEOTIDE SEQUENCE</scope>
</reference>
<feature type="compositionally biased region" description="Polar residues" evidence="1">
    <location>
        <begin position="1"/>
        <end position="19"/>
    </location>
</feature>
<name>F0WYV8_9STRA</name>